<accession>A0A7H4N7X7</accession>
<evidence type="ECO:0000313" key="1">
    <source>
        <dbReference type="EMBL" id="STV82832.1"/>
    </source>
</evidence>
<organism evidence="1 2">
    <name type="scientific">Klebsiella michiganensis</name>
    <dbReference type="NCBI Taxonomy" id="1134687"/>
    <lineage>
        <taxon>Bacteria</taxon>
        <taxon>Pseudomonadati</taxon>
        <taxon>Pseudomonadota</taxon>
        <taxon>Gammaproteobacteria</taxon>
        <taxon>Enterobacterales</taxon>
        <taxon>Enterobacteriaceae</taxon>
        <taxon>Klebsiella/Raoultella group</taxon>
        <taxon>Klebsiella</taxon>
    </lineage>
</organism>
<dbReference type="Proteomes" id="UP000254863">
    <property type="component" value="Unassembled WGS sequence"/>
</dbReference>
<protein>
    <submittedName>
        <fullName evidence="1">Uncharacterized protein</fullName>
    </submittedName>
</protein>
<name>A0A7H4N7X7_9ENTR</name>
<reference evidence="1 2" key="1">
    <citation type="submission" date="2018-06" db="EMBL/GenBank/DDBJ databases">
        <authorList>
            <consortium name="Pathogen Informatics"/>
            <person name="Doyle S."/>
        </authorList>
    </citation>
    <scope>NUCLEOTIDE SEQUENCE [LARGE SCALE GENOMIC DNA]</scope>
    <source>
        <strain evidence="1 2">NCTC11685</strain>
    </source>
</reference>
<proteinExistence type="predicted"/>
<evidence type="ECO:0000313" key="2">
    <source>
        <dbReference type="Proteomes" id="UP000254863"/>
    </source>
</evidence>
<sequence>MAVLKELQADLREQGHGEHVVDGVIGKLNILLLRLALHVGFQLRQFRLQQVRRTAGDGLCSVQHARL</sequence>
<comment type="caution">
    <text evidence="1">The sequence shown here is derived from an EMBL/GenBank/DDBJ whole genome shotgun (WGS) entry which is preliminary data.</text>
</comment>
<dbReference type="EMBL" id="UGMS01000001">
    <property type="protein sequence ID" value="STV82832.1"/>
    <property type="molecule type" value="Genomic_DNA"/>
</dbReference>
<gene>
    <name evidence="1" type="ORF">NCTC11685_03176</name>
</gene>
<dbReference type="AlphaFoldDB" id="A0A7H4N7X7"/>